<evidence type="ECO:0000313" key="1">
    <source>
        <dbReference type="EMBL" id="WOK97475.1"/>
    </source>
</evidence>
<reference evidence="1 2" key="1">
    <citation type="submission" date="2023-10" db="EMBL/GenBank/DDBJ databases">
        <title>Chromosome-scale genome assembly provides insights into flower coloration mechanisms of Canna indica.</title>
        <authorList>
            <person name="Li C."/>
        </authorList>
    </citation>
    <scope>NUCLEOTIDE SEQUENCE [LARGE SCALE GENOMIC DNA]</scope>
    <source>
        <tissue evidence="1">Flower</tissue>
    </source>
</reference>
<evidence type="ECO:0000313" key="2">
    <source>
        <dbReference type="Proteomes" id="UP001327560"/>
    </source>
</evidence>
<keyword evidence="2" id="KW-1185">Reference proteome</keyword>
<organism evidence="1 2">
    <name type="scientific">Canna indica</name>
    <name type="common">Indian-shot</name>
    <dbReference type="NCBI Taxonomy" id="4628"/>
    <lineage>
        <taxon>Eukaryota</taxon>
        <taxon>Viridiplantae</taxon>
        <taxon>Streptophyta</taxon>
        <taxon>Embryophyta</taxon>
        <taxon>Tracheophyta</taxon>
        <taxon>Spermatophyta</taxon>
        <taxon>Magnoliopsida</taxon>
        <taxon>Liliopsida</taxon>
        <taxon>Zingiberales</taxon>
        <taxon>Cannaceae</taxon>
        <taxon>Canna</taxon>
    </lineage>
</organism>
<dbReference type="Proteomes" id="UP001327560">
    <property type="component" value="Chromosome 2"/>
</dbReference>
<sequence length="105" mass="11816">MNRSISNRETMQDLELTLGPSYLFKAGMLPSENLRGSPEIILIEDDDDDDDLQIYPPAPPGEAYRFYPYSSSQENLIREEDLELHLGVGGLSSLTQQHLGHLALR</sequence>
<accession>A0AAQ3K0Z1</accession>
<proteinExistence type="predicted"/>
<protein>
    <submittedName>
        <fullName evidence="1">Uncharacterized protein</fullName>
    </submittedName>
</protein>
<gene>
    <name evidence="1" type="ORF">Cni_G06183</name>
</gene>
<dbReference type="EMBL" id="CP136891">
    <property type="protein sequence ID" value="WOK97475.1"/>
    <property type="molecule type" value="Genomic_DNA"/>
</dbReference>
<name>A0AAQ3K0Z1_9LILI</name>
<dbReference type="AlphaFoldDB" id="A0AAQ3K0Z1"/>